<dbReference type="InterPro" id="IPR019719">
    <property type="entry name" value="DUF2599"/>
</dbReference>
<evidence type="ECO:0000313" key="2">
    <source>
        <dbReference type="Proteomes" id="UP001180551"/>
    </source>
</evidence>
<comment type="caution">
    <text evidence="1">The sequence shown here is derived from an EMBL/GenBank/DDBJ whole genome shotgun (WGS) entry which is preliminary data.</text>
</comment>
<dbReference type="EMBL" id="JAVRFE010000080">
    <property type="protein sequence ID" value="MDT0460897.1"/>
    <property type="molecule type" value="Genomic_DNA"/>
</dbReference>
<evidence type="ECO:0000313" key="1">
    <source>
        <dbReference type="EMBL" id="MDT0460897.1"/>
    </source>
</evidence>
<dbReference type="Proteomes" id="UP001180551">
    <property type="component" value="Unassembled WGS sequence"/>
</dbReference>
<gene>
    <name evidence="1" type="ORF">RM550_35155</name>
</gene>
<sequence>MGKIGELWADFGWERGDFGYPTSDEVWSDPVNGYLQSFSTDDSLLWWSRGFPDEHANHPVCKGECVGYKAKTNTEWVDKTEVARSLVNGNVDVSVIPTAAGFDSADTSYDRLWNETFSKVPYPADWLTAEQGSSAYKQLSCHARYAYAIPGGGHTSGDSWDLETWAPDVSWDYAMNLLSVAIHQCNWYDK</sequence>
<dbReference type="Pfam" id="PF10783">
    <property type="entry name" value="DUF2599"/>
    <property type="match status" value="1"/>
</dbReference>
<dbReference type="RefSeq" id="WP_311627815.1">
    <property type="nucleotide sequence ID" value="NZ_JAVRFE010000080.1"/>
</dbReference>
<keyword evidence="2" id="KW-1185">Reference proteome</keyword>
<name>A0ABU2TIX4_9ACTN</name>
<organism evidence="1 2">
    <name type="scientific">Streptomyces mooreae</name>
    <dbReference type="NCBI Taxonomy" id="3075523"/>
    <lineage>
        <taxon>Bacteria</taxon>
        <taxon>Bacillati</taxon>
        <taxon>Actinomycetota</taxon>
        <taxon>Actinomycetes</taxon>
        <taxon>Kitasatosporales</taxon>
        <taxon>Streptomycetaceae</taxon>
        <taxon>Streptomyces</taxon>
    </lineage>
</organism>
<proteinExistence type="predicted"/>
<protein>
    <submittedName>
        <fullName evidence="1">DUF2599 domain-containing protein</fullName>
    </submittedName>
</protein>
<accession>A0ABU2TIX4</accession>
<reference evidence="1" key="1">
    <citation type="submission" date="2024-05" db="EMBL/GenBank/DDBJ databases">
        <title>30 novel species of actinomycetes from the DSMZ collection.</title>
        <authorList>
            <person name="Nouioui I."/>
        </authorList>
    </citation>
    <scope>NUCLEOTIDE SEQUENCE</scope>
    <source>
        <strain evidence="1">DSM 41527</strain>
    </source>
</reference>